<evidence type="ECO:0000313" key="3">
    <source>
        <dbReference type="EMBL" id="JAT17544.1"/>
    </source>
</evidence>
<accession>A0A1B6L1X4</accession>
<feature type="domain" description="Tc1-like transposase DDE" evidence="1">
    <location>
        <begin position="158"/>
        <end position="313"/>
    </location>
</feature>
<evidence type="ECO:0000259" key="1">
    <source>
        <dbReference type="Pfam" id="PF13358"/>
    </source>
</evidence>
<feature type="non-terminal residue" evidence="3">
    <location>
        <position position="1"/>
    </location>
</feature>
<proteinExistence type="predicted"/>
<dbReference type="AlphaFoldDB" id="A0A1B6L1X4"/>
<sequence>VICLAGTMSFSNREYAEMHFIYGLCDGNARVAKREYEARYPDRVTPSSRVFTRLHQRLLDTGSLQSHTREVGPNINVNVEEDILTRVENDPETSTRRLAAETGLSRWKVSQVFKSNKFHPYHFTLVQSLEPDDYESRRTFCRWFLNKDIEEYHFFKKILWTDEARFTREGVFNSHNMHMWATENPKAMREASFQHRFSVNVWAGVIGDVFLGPHIIEGYLTGEKYLDFLQHVLPQLLDQLTQQQREELIFQHDGAPPHFTNDVRQWLSENYSTWIGRGGTVAWPPRSPDLNPLDFFVWGYMKSQVYKTVVFDENELLNRIHDAANKVREELSHKVTVRAIRKRARACIRENGGQFEHRIK</sequence>
<organism evidence="3">
    <name type="scientific">Graphocephala atropunctata</name>
    <dbReference type="NCBI Taxonomy" id="36148"/>
    <lineage>
        <taxon>Eukaryota</taxon>
        <taxon>Metazoa</taxon>
        <taxon>Ecdysozoa</taxon>
        <taxon>Arthropoda</taxon>
        <taxon>Hexapoda</taxon>
        <taxon>Insecta</taxon>
        <taxon>Pterygota</taxon>
        <taxon>Neoptera</taxon>
        <taxon>Paraneoptera</taxon>
        <taxon>Hemiptera</taxon>
        <taxon>Auchenorrhyncha</taxon>
        <taxon>Membracoidea</taxon>
        <taxon>Cicadellidae</taxon>
        <taxon>Cicadellinae</taxon>
        <taxon>Cicadellini</taxon>
        <taxon>Graphocephala</taxon>
    </lineage>
</organism>
<name>A0A1B6L1X4_9HEMI</name>
<evidence type="ECO:0000259" key="2">
    <source>
        <dbReference type="Pfam" id="PF16087"/>
    </source>
</evidence>
<gene>
    <name evidence="3" type="ORF">g.17648</name>
</gene>
<dbReference type="PANTHER" id="PTHR47326:SF1">
    <property type="entry name" value="HTH PSQ-TYPE DOMAIN-CONTAINING PROTEIN"/>
    <property type="match status" value="1"/>
</dbReference>
<dbReference type="InterPro" id="IPR038717">
    <property type="entry name" value="Tc1-like_DDE_dom"/>
</dbReference>
<dbReference type="Gene3D" id="3.30.420.10">
    <property type="entry name" value="Ribonuclease H-like superfamily/Ribonuclease H"/>
    <property type="match status" value="1"/>
</dbReference>
<dbReference type="Pfam" id="PF16087">
    <property type="entry name" value="DUF4817"/>
    <property type="match status" value="1"/>
</dbReference>
<dbReference type="EMBL" id="GEBQ01022433">
    <property type="protein sequence ID" value="JAT17544.1"/>
    <property type="molecule type" value="Transcribed_RNA"/>
</dbReference>
<dbReference type="InterPro" id="IPR032135">
    <property type="entry name" value="DUF4817"/>
</dbReference>
<protein>
    <submittedName>
        <fullName evidence="3">Uncharacterized protein</fullName>
    </submittedName>
</protein>
<feature type="domain" description="DUF4817" evidence="2">
    <location>
        <begin position="14"/>
        <end position="65"/>
    </location>
</feature>
<dbReference type="Pfam" id="PF13358">
    <property type="entry name" value="DDE_3"/>
    <property type="match status" value="1"/>
</dbReference>
<dbReference type="InterPro" id="IPR036397">
    <property type="entry name" value="RNaseH_sf"/>
</dbReference>
<reference evidence="3" key="1">
    <citation type="submission" date="2015-11" db="EMBL/GenBank/DDBJ databases">
        <title>De novo transcriptome assembly of four potential Pierce s Disease insect vectors from Arizona vineyards.</title>
        <authorList>
            <person name="Tassone E.E."/>
        </authorList>
    </citation>
    <scope>NUCLEOTIDE SEQUENCE</scope>
</reference>
<dbReference type="PANTHER" id="PTHR47326">
    <property type="entry name" value="TRANSPOSABLE ELEMENT TC3 TRANSPOSASE-LIKE PROTEIN"/>
    <property type="match status" value="1"/>
</dbReference>
<dbReference type="GO" id="GO:0003676">
    <property type="term" value="F:nucleic acid binding"/>
    <property type="evidence" value="ECO:0007669"/>
    <property type="project" value="InterPro"/>
</dbReference>